<sequence>MTAQGICTLSEAWEMASTRPSTYLSLPTCEGLKLGAPADFVFFRKQGGHIQIRKTIKAGAVVYTSKDEVAPCEYGVDCRG</sequence>
<protein>
    <recommendedName>
        <fullName evidence="3">Amidohydrolase-related domain-containing protein</fullName>
    </recommendedName>
</protein>
<gene>
    <name evidence="1" type="ORF">BVG16_29050</name>
</gene>
<proteinExistence type="predicted"/>
<accession>A0A1T2X0K5</accession>
<evidence type="ECO:0008006" key="3">
    <source>
        <dbReference type="Google" id="ProtNLM"/>
    </source>
</evidence>
<evidence type="ECO:0000313" key="2">
    <source>
        <dbReference type="Proteomes" id="UP000190188"/>
    </source>
</evidence>
<organism evidence="1 2">
    <name type="scientific">Paenibacillus selenitireducens</name>
    <dbReference type="NCBI Taxonomy" id="1324314"/>
    <lineage>
        <taxon>Bacteria</taxon>
        <taxon>Bacillati</taxon>
        <taxon>Bacillota</taxon>
        <taxon>Bacilli</taxon>
        <taxon>Bacillales</taxon>
        <taxon>Paenibacillaceae</taxon>
        <taxon>Paenibacillus</taxon>
    </lineage>
</organism>
<dbReference type="STRING" id="1324314.BVG16_29050"/>
<dbReference type="EMBL" id="MSZX01000018">
    <property type="protein sequence ID" value="OPA73382.1"/>
    <property type="molecule type" value="Genomic_DNA"/>
</dbReference>
<dbReference type="AlphaFoldDB" id="A0A1T2X0K5"/>
<keyword evidence="2" id="KW-1185">Reference proteome</keyword>
<dbReference type="Proteomes" id="UP000190188">
    <property type="component" value="Unassembled WGS sequence"/>
</dbReference>
<comment type="caution">
    <text evidence="1">The sequence shown here is derived from an EMBL/GenBank/DDBJ whole genome shotgun (WGS) entry which is preliminary data.</text>
</comment>
<evidence type="ECO:0000313" key="1">
    <source>
        <dbReference type="EMBL" id="OPA73382.1"/>
    </source>
</evidence>
<name>A0A1T2X0K5_9BACL</name>
<reference evidence="1 2" key="1">
    <citation type="submission" date="2017-01" db="EMBL/GenBank/DDBJ databases">
        <title>Genome analysis of Paenibacillus selenitrireducens ES3-24.</title>
        <authorList>
            <person name="Xu D."/>
            <person name="Yao R."/>
            <person name="Zheng S."/>
        </authorList>
    </citation>
    <scope>NUCLEOTIDE SEQUENCE [LARGE SCALE GENOMIC DNA]</scope>
    <source>
        <strain evidence="1 2">ES3-24</strain>
    </source>
</reference>